<sequence>MGRGLLTPNLESYLQEAVAYGCDRIAFEELTDIRDRMPGAKKFHAWAFRRLYDYTGYKAQAKGIETTQVDPGVHVQAVFEVRDDTGRESSVASEVLLPEVRLQGQCRLQRGEEHRISATPRGAKVSARRGDTSPRPEVRDTEREWRLLACHSVGSARTGVHRQAHPVRGGLVTVLSLSSILTVDP</sequence>
<evidence type="ECO:0000313" key="2">
    <source>
        <dbReference type="EMBL" id="ELY61669.1"/>
    </source>
</evidence>
<dbReference type="Proteomes" id="UP000011531">
    <property type="component" value="Unassembled WGS sequence"/>
</dbReference>
<organism evidence="2 3">
    <name type="scientific">Natronococcus jeotgali DSM 18795</name>
    <dbReference type="NCBI Taxonomy" id="1227498"/>
    <lineage>
        <taxon>Archaea</taxon>
        <taxon>Methanobacteriati</taxon>
        <taxon>Methanobacteriota</taxon>
        <taxon>Stenosarchaea group</taxon>
        <taxon>Halobacteria</taxon>
        <taxon>Halobacteriales</taxon>
        <taxon>Natrialbaceae</taxon>
        <taxon>Natronococcus</taxon>
    </lineage>
</organism>
<evidence type="ECO:0000313" key="3">
    <source>
        <dbReference type="Proteomes" id="UP000011531"/>
    </source>
</evidence>
<reference evidence="2 3" key="1">
    <citation type="journal article" date="2014" name="PLoS Genet.">
        <title>Phylogenetically driven sequencing of extremely halophilic archaea reveals strategies for static and dynamic osmo-response.</title>
        <authorList>
            <person name="Becker E.A."/>
            <person name="Seitzer P.M."/>
            <person name="Tritt A."/>
            <person name="Larsen D."/>
            <person name="Krusor M."/>
            <person name="Yao A.I."/>
            <person name="Wu D."/>
            <person name="Madern D."/>
            <person name="Eisen J.A."/>
            <person name="Darling A.E."/>
            <person name="Facciotti M.T."/>
        </authorList>
    </citation>
    <scope>NUCLEOTIDE SEQUENCE [LARGE SCALE GENOMIC DNA]</scope>
    <source>
        <strain evidence="2 3">DSM 18795</strain>
    </source>
</reference>
<gene>
    <name evidence="2" type="ORF">C492_09215</name>
</gene>
<dbReference type="AlphaFoldDB" id="L9XIT9"/>
<comment type="caution">
    <text evidence="2">The sequence shown here is derived from an EMBL/GenBank/DDBJ whole genome shotgun (WGS) entry which is preliminary data.</text>
</comment>
<keyword evidence="3" id="KW-1185">Reference proteome</keyword>
<feature type="region of interest" description="Disordered" evidence="1">
    <location>
        <begin position="113"/>
        <end position="140"/>
    </location>
</feature>
<proteinExistence type="predicted"/>
<protein>
    <submittedName>
        <fullName evidence="2">IS1341-type transposase</fullName>
    </submittedName>
</protein>
<feature type="compositionally biased region" description="Basic and acidic residues" evidence="1">
    <location>
        <begin position="128"/>
        <end position="140"/>
    </location>
</feature>
<name>L9XIT9_9EURY</name>
<dbReference type="EMBL" id="AOIA01000082">
    <property type="protein sequence ID" value="ELY61669.1"/>
    <property type="molecule type" value="Genomic_DNA"/>
</dbReference>
<evidence type="ECO:0000256" key="1">
    <source>
        <dbReference type="SAM" id="MobiDB-lite"/>
    </source>
</evidence>
<accession>L9XIT9</accession>